<dbReference type="Pfam" id="PF00627">
    <property type="entry name" value="UBA"/>
    <property type="match status" value="1"/>
</dbReference>
<dbReference type="PROSITE" id="PS50053">
    <property type="entry name" value="UBIQUITIN_2"/>
    <property type="match status" value="1"/>
</dbReference>
<protein>
    <recommendedName>
        <fullName evidence="6">Ubiquilin-1</fullName>
    </recommendedName>
</protein>
<evidence type="ECO:0000313" key="4">
    <source>
        <dbReference type="EMBL" id="CAH3169258.1"/>
    </source>
</evidence>
<feature type="compositionally biased region" description="Polar residues" evidence="1">
    <location>
        <begin position="504"/>
        <end position="523"/>
    </location>
</feature>
<dbReference type="InterPro" id="IPR029071">
    <property type="entry name" value="Ubiquitin-like_domsf"/>
</dbReference>
<feature type="compositionally biased region" description="Polar residues" evidence="1">
    <location>
        <begin position="284"/>
        <end position="296"/>
    </location>
</feature>
<feature type="compositionally biased region" description="Low complexity" evidence="1">
    <location>
        <begin position="87"/>
        <end position="125"/>
    </location>
</feature>
<dbReference type="PANTHER" id="PTHR10677:SF3">
    <property type="entry name" value="FI07626P-RELATED"/>
    <property type="match status" value="1"/>
</dbReference>
<comment type="caution">
    <text evidence="4">The sequence shown here is derived from an EMBL/GenBank/DDBJ whole genome shotgun (WGS) entry which is preliminary data.</text>
</comment>
<evidence type="ECO:0000256" key="1">
    <source>
        <dbReference type="SAM" id="MobiDB-lite"/>
    </source>
</evidence>
<feature type="region of interest" description="Disordered" evidence="1">
    <location>
        <begin position="268"/>
        <end position="350"/>
    </location>
</feature>
<accession>A0ABN8QSH3</accession>
<feature type="region of interest" description="Disordered" evidence="1">
    <location>
        <begin position="86"/>
        <end position="125"/>
    </location>
</feature>
<dbReference type="Proteomes" id="UP001159405">
    <property type="component" value="Unassembled WGS sequence"/>
</dbReference>
<dbReference type="SMART" id="SM00213">
    <property type="entry name" value="UBQ"/>
    <property type="match status" value="1"/>
</dbReference>
<dbReference type="InterPro" id="IPR000626">
    <property type="entry name" value="Ubiquitin-like_dom"/>
</dbReference>
<gene>
    <name evidence="4" type="ORF">PLOB_00009670</name>
</gene>
<proteinExistence type="predicted"/>
<dbReference type="InterPro" id="IPR015940">
    <property type="entry name" value="UBA"/>
</dbReference>
<dbReference type="Gene3D" id="1.10.8.10">
    <property type="entry name" value="DNA helicase RuvA subunit, C-terminal domain"/>
    <property type="match status" value="1"/>
</dbReference>
<dbReference type="SMART" id="SM00165">
    <property type="entry name" value="UBA"/>
    <property type="match status" value="1"/>
</dbReference>
<keyword evidence="5" id="KW-1185">Reference proteome</keyword>
<dbReference type="InterPro" id="IPR019956">
    <property type="entry name" value="Ubiquitin_dom"/>
</dbReference>
<dbReference type="PRINTS" id="PR00348">
    <property type="entry name" value="UBIQUITIN"/>
</dbReference>
<dbReference type="Pfam" id="PF00240">
    <property type="entry name" value="ubiquitin"/>
    <property type="match status" value="1"/>
</dbReference>
<evidence type="ECO:0000259" key="3">
    <source>
        <dbReference type="PROSITE" id="PS50053"/>
    </source>
</evidence>
<feature type="domain" description="UBA" evidence="2">
    <location>
        <begin position="542"/>
        <end position="587"/>
    </location>
</feature>
<reference evidence="4 5" key="1">
    <citation type="submission" date="2022-05" db="EMBL/GenBank/DDBJ databases">
        <authorList>
            <consortium name="Genoscope - CEA"/>
            <person name="William W."/>
        </authorList>
    </citation>
    <scope>NUCLEOTIDE SEQUENCE [LARGE SCALE GENOMIC DNA]</scope>
</reference>
<organism evidence="4 5">
    <name type="scientific">Porites lobata</name>
    <dbReference type="NCBI Taxonomy" id="104759"/>
    <lineage>
        <taxon>Eukaryota</taxon>
        <taxon>Metazoa</taxon>
        <taxon>Cnidaria</taxon>
        <taxon>Anthozoa</taxon>
        <taxon>Hexacorallia</taxon>
        <taxon>Scleractinia</taxon>
        <taxon>Fungiina</taxon>
        <taxon>Poritidae</taxon>
        <taxon>Porites</taxon>
    </lineage>
</organism>
<dbReference type="InterPro" id="IPR015496">
    <property type="entry name" value="Ubiquilin"/>
</dbReference>
<dbReference type="Gene3D" id="1.10.260.100">
    <property type="match status" value="2"/>
</dbReference>
<feature type="domain" description="Ubiquitin-like" evidence="3">
    <location>
        <begin position="12"/>
        <end position="86"/>
    </location>
</feature>
<dbReference type="SUPFAM" id="SSF54236">
    <property type="entry name" value="Ubiquitin-like"/>
    <property type="match status" value="1"/>
</dbReference>
<feature type="compositionally biased region" description="Low complexity" evidence="1">
    <location>
        <begin position="314"/>
        <end position="329"/>
    </location>
</feature>
<dbReference type="PANTHER" id="PTHR10677">
    <property type="entry name" value="UBIQUILIN"/>
    <property type="match status" value="1"/>
</dbReference>
<evidence type="ECO:0000313" key="5">
    <source>
        <dbReference type="Proteomes" id="UP001159405"/>
    </source>
</evidence>
<dbReference type="InterPro" id="IPR009060">
    <property type="entry name" value="UBA-like_sf"/>
</dbReference>
<dbReference type="SUPFAM" id="SSF46934">
    <property type="entry name" value="UBA-like"/>
    <property type="match status" value="1"/>
</dbReference>
<name>A0ABN8QSH3_9CNID</name>
<dbReference type="Gene3D" id="3.10.20.90">
    <property type="entry name" value="Phosphatidylinositol 3-kinase Catalytic Subunit, Chain A, domain 1"/>
    <property type="match status" value="1"/>
</dbReference>
<evidence type="ECO:0008006" key="6">
    <source>
        <dbReference type="Google" id="ProtNLM"/>
    </source>
</evidence>
<dbReference type="CDD" id="cd14399">
    <property type="entry name" value="UBA_PLICs"/>
    <property type="match status" value="1"/>
</dbReference>
<evidence type="ECO:0000259" key="2">
    <source>
        <dbReference type="PROSITE" id="PS50030"/>
    </source>
</evidence>
<dbReference type="Pfam" id="PF23195">
    <property type="entry name" value="UBQLN1"/>
    <property type="match status" value="1"/>
</dbReference>
<feature type="compositionally biased region" description="Pro residues" evidence="1">
    <location>
        <begin position="299"/>
        <end position="310"/>
    </location>
</feature>
<dbReference type="InterPro" id="IPR006636">
    <property type="entry name" value="STI1_HS-bd"/>
</dbReference>
<sequence length="587" mass="63844">MADDREGRSSKINVVVKTSKSKETIETEPTTTILEFKQLVSAKFNAPVPQLCLIFAGRILKDGDTLASYAIKDGLTVHLVVKSENRAQQQAAQHSTQQSPSSTPSSTQRSSQSSQNTSPSSHGLAGIDGLGGLGMFGNSGNLQQMSQQLMSNPDMLRQMMDNPMVQSMMSNPDLIRQIFLSNPQMQQLIERNPEISHILNNPDLMRQTMEMVRNPSLMQEMMRTHDRALSNLESLPGGFNALQRMYTDIQEPMLNATQEQMRQAQNNPFSALFGGSSGTGTGSDPNTNPQQGTENTSPLPNPWSPSPPPAVANQPTQPAQQEPTPQTVTSSRNQNASPGTGGSAPENSRTSIFQTPAMQNLMQQVSANPDMFQNMMQSPYMQEMMQQMLQNPDLMASVIRTNPMFQGNSQLADQVASRLPEFMSQMQNPEFQQSLANPRVMQALMQIQQGMMQLQNEAPGLLPPGSGPMNFMGIPSTSTTTTGPASSTGNTTSTPSSGTPAGTQRTSQNGTPSGSPGNVQGNSQENQMAQLMSQMMQAMTQPQNPEVRYRTQLEQLAQMGFVDRTRNIQALVATGGDLNAAIERLLQ</sequence>
<dbReference type="PROSITE" id="PS50030">
    <property type="entry name" value="UBA"/>
    <property type="match status" value="1"/>
</dbReference>
<feature type="region of interest" description="Disordered" evidence="1">
    <location>
        <begin position="472"/>
        <end position="523"/>
    </location>
</feature>
<dbReference type="EMBL" id="CALNXK010000149">
    <property type="protein sequence ID" value="CAH3169258.1"/>
    <property type="molecule type" value="Genomic_DNA"/>
</dbReference>
<feature type="compositionally biased region" description="Low complexity" evidence="1">
    <location>
        <begin position="475"/>
        <end position="503"/>
    </location>
</feature>
<dbReference type="SMART" id="SM00727">
    <property type="entry name" value="STI1"/>
    <property type="match status" value="4"/>
</dbReference>